<dbReference type="STRING" id="169427.SAMN05192548_101136"/>
<protein>
    <submittedName>
        <fullName evidence="2">Extensin-like protein C-terminus</fullName>
    </submittedName>
</protein>
<dbReference type="EMBL" id="FRAB01000011">
    <property type="protein sequence ID" value="SHJ99216.1"/>
    <property type="molecule type" value="Genomic_DNA"/>
</dbReference>
<accession>A0A1M6NU16</accession>
<sequence length="232" mass="25184">MLRLVLLALTGAALVGAWLVATQRVSIPERWNPFAPLNVQAPPGPLTSWKLWRATRDPQACRAALNTSHLTYAPVADQATPEGCALHDALRVERLDEARVSSRFLATCPLALGLAMYDRHYLQPAARAVYGEDVRQILHVGSYACRNVARAAQGSLSQHAFANAIDIEGFVLTDGTRITVARGWASDTRAGAFVKLAHDGACSVFNAVLGPDYDALHRAHFHLDMGAYRLCS</sequence>
<evidence type="ECO:0000259" key="1">
    <source>
        <dbReference type="Pfam" id="PF06904"/>
    </source>
</evidence>
<feature type="domain" description="Extensin-like C-terminal" evidence="1">
    <location>
        <begin position="59"/>
        <end position="231"/>
    </location>
</feature>
<name>A0A1M6NU16_9BURK</name>
<dbReference type="InterPro" id="IPR009683">
    <property type="entry name" value="Extensin-like_C"/>
</dbReference>
<dbReference type="OrthoDB" id="9809788at2"/>
<dbReference type="AlphaFoldDB" id="A0A1M6NU16"/>
<dbReference type="GeneID" id="301981614"/>
<evidence type="ECO:0000313" key="3">
    <source>
        <dbReference type="Proteomes" id="UP000184395"/>
    </source>
</evidence>
<organism evidence="2 3">
    <name type="scientific">Paraburkholderia terricola</name>
    <dbReference type="NCBI Taxonomy" id="169427"/>
    <lineage>
        <taxon>Bacteria</taxon>
        <taxon>Pseudomonadati</taxon>
        <taxon>Pseudomonadota</taxon>
        <taxon>Betaproteobacteria</taxon>
        <taxon>Burkholderiales</taxon>
        <taxon>Burkholderiaceae</taxon>
        <taxon>Paraburkholderia</taxon>
    </lineage>
</organism>
<dbReference type="KEGG" id="pts:CUJ90_26180"/>
<evidence type="ECO:0000313" key="2">
    <source>
        <dbReference type="EMBL" id="SHJ99216.1"/>
    </source>
</evidence>
<reference evidence="2 3" key="1">
    <citation type="submission" date="2016-11" db="EMBL/GenBank/DDBJ databases">
        <authorList>
            <person name="Jaros S."/>
            <person name="Januszkiewicz K."/>
            <person name="Wedrychowicz H."/>
        </authorList>
    </citation>
    <scope>NUCLEOTIDE SEQUENCE [LARGE SCALE GENOMIC DNA]</scope>
    <source>
        <strain evidence="2 3">LMG 20594</strain>
    </source>
</reference>
<gene>
    <name evidence="2" type="ORF">SAMN05192548_101136</name>
</gene>
<dbReference type="RefSeq" id="WP_073428860.1">
    <property type="nucleotide sequence ID" value="NZ_CADFGY010000004.1"/>
</dbReference>
<dbReference type="Pfam" id="PF06904">
    <property type="entry name" value="Extensin-like_C"/>
    <property type="match status" value="1"/>
</dbReference>
<proteinExistence type="predicted"/>
<dbReference type="Proteomes" id="UP000184395">
    <property type="component" value="Unassembled WGS sequence"/>
</dbReference>